<feature type="compositionally biased region" description="Polar residues" evidence="1">
    <location>
        <begin position="242"/>
        <end position="253"/>
    </location>
</feature>
<dbReference type="PANTHER" id="PTHR34802:SF1">
    <property type="entry name" value="CHORISMATE SYNTHASE"/>
    <property type="match status" value="1"/>
</dbReference>
<keyword evidence="3" id="KW-1185">Reference proteome</keyword>
<dbReference type="Proteomes" id="UP001162972">
    <property type="component" value="Chromosome 2"/>
</dbReference>
<accession>A0AAD6JH08</accession>
<proteinExistence type="predicted"/>
<organism evidence="2 3">
    <name type="scientific">Salix udensis</name>
    <dbReference type="NCBI Taxonomy" id="889485"/>
    <lineage>
        <taxon>Eukaryota</taxon>
        <taxon>Viridiplantae</taxon>
        <taxon>Streptophyta</taxon>
        <taxon>Embryophyta</taxon>
        <taxon>Tracheophyta</taxon>
        <taxon>Spermatophyta</taxon>
        <taxon>Magnoliopsida</taxon>
        <taxon>eudicotyledons</taxon>
        <taxon>Gunneridae</taxon>
        <taxon>Pentapetalae</taxon>
        <taxon>rosids</taxon>
        <taxon>fabids</taxon>
        <taxon>Malpighiales</taxon>
        <taxon>Salicaceae</taxon>
        <taxon>Saliceae</taxon>
        <taxon>Salix</taxon>
    </lineage>
</organism>
<gene>
    <name evidence="2" type="ORF">OIU84_012452</name>
</gene>
<dbReference type="PANTHER" id="PTHR34802">
    <property type="entry name" value="CHORISMATE SYNTHASE"/>
    <property type="match status" value="1"/>
</dbReference>
<feature type="region of interest" description="Disordered" evidence="1">
    <location>
        <begin position="689"/>
        <end position="713"/>
    </location>
</feature>
<dbReference type="EMBL" id="JAPFFJ010000017">
    <property type="protein sequence ID" value="KAJ6404272.1"/>
    <property type="molecule type" value="Genomic_DNA"/>
</dbReference>
<feature type="compositionally biased region" description="Low complexity" evidence="1">
    <location>
        <begin position="70"/>
        <end position="85"/>
    </location>
</feature>
<feature type="region of interest" description="Disordered" evidence="1">
    <location>
        <begin position="242"/>
        <end position="294"/>
    </location>
</feature>
<comment type="caution">
    <text evidence="2">The sequence shown here is derived from an EMBL/GenBank/DDBJ whole genome shotgun (WGS) entry which is preliminary data.</text>
</comment>
<name>A0AAD6JH08_9ROSI</name>
<evidence type="ECO:0000313" key="2">
    <source>
        <dbReference type="EMBL" id="KAJ6404272.1"/>
    </source>
</evidence>
<feature type="compositionally biased region" description="Basic and acidic residues" evidence="1">
    <location>
        <begin position="101"/>
        <end position="116"/>
    </location>
</feature>
<reference evidence="2 3" key="1">
    <citation type="journal article" date="2023" name="Int. J. Mol. Sci.">
        <title>De Novo Assembly and Annotation of 11 Diverse Shrub Willow (Salix) Genomes Reveals Novel Gene Organization in Sex-Linked Regions.</title>
        <authorList>
            <person name="Hyden B."/>
            <person name="Feng K."/>
            <person name="Yates T.B."/>
            <person name="Jawdy S."/>
            <person name="Cereghino C."/>
            <person name="Smart L.B."/>
            <person name="Muchero W."/>
        </authorList>
    </citation>
    <scope>NUCLEOTIDE SEQUENCE [LARGE SCALE GENOMIC DNA]</scope>
    <source>
        <tissue evidence="2">Shoot tip</tissue>
    </source>
</reference>
<protein>
    <submittedName>
        <fullName evidence="2">Uncharacterized protein</fullName>
    </submittedName>
</protein>
<evidence type="ECO:0000256" key="1">
    <source>
        <dbReference type="SAM" id="MobiDB-lite"/>
    </source>
</evidence>
<feature type="region of interest" description="Disordered" evidence="1">
    <location>
        <begin position="70"/>
        <end position="121"/>
    </location>
</feature>
<sequence length="1114" mass="122568">MSLQSEDQLGLNQYLETSNEPQKKLKISYAREFLLSLSELDICKKLPSGFDESLPSEFKDILQDRFRIPVSSSSQSSRRNDYSSSPPTRGDSGNFFRGIHGRWDSRSSGRSDRDSDSQSDWDSVLEPSLFIDKPFLDNPEYILTTPSACSKEISGEGGNAVNSCVILEGVTLTDLGDLGKYLSMMDFLEVVLFQNLQHMLQGHQLLKFRSNDQFQLNRNNEPYQPPRPYKAVPHLRREINDSLNDETFGSSESTSEDRAEEERKRRASFESMRKEQHKAFQENQKPEKSKDKFDFTELMEDSKDDKRLLNRTNELDKTVIQPLPTNEVDKPLYPSQAPVPRPLVPPGFSTMVAEKSTGTRSLTNPHPSEVGNELELSLLQAKGTRVLDWTSDNQDGKQSSDGMHLNLQQPGSPIARVSINKKSENILNIAPVLDISSKKTGSKTSNLSEVVIASDNCEVIDLDAEDVPGDKNVGESGSSHSTSILDKLFGSALTLNDTATGSSSFIEHHDVKADDRWSPQSSQSSKFAQWFIEEEKKPVDILSSGRPNDLLSLIGGGEKGGSQVKAINHMLPTLPFQSSELVDRHLSSNLKPVSVENNEKRSNTDKLDAIPAVLTCEDLEQSILSEITENGSTLLPPVHGWSGGDVKIEQQKAEYHASQHLLSLLQMGTGLDNAAPSANLGISIADRLQNTEVRNPSNAPPKPRDADAENIPNSGKVLTLETLFGTAFMKELQPVGTPVSSQRDSVGYASDKASESLGLSIPVMDDGLLPPTAETVLSMSSHRTGVLASKQRQQIVSVRTGEHLIGFDPQNEVDSSHLRTELGSKIGGFDGSVGIKLPEEDSLIAGSDPLNLQNFLLARNSAKSELLRTPGTSVDIAEKLAALNSGFRDERPVVGQDSQPFLRGPYDMRESDVQFHNLHVQSSSSQHLPPQLNHPVPMFHPLDSHPANMNAQMKLAVPENIHHDSPNHQFPANVFRPPFNHPSGTLTGFDRSTHNSVLSQMHMHGNFPPAHLRREFPRGAPLPPHPSNQVTGFMQESGPMQGFPFSQRQPNFGALGIPPQAIDDGGGESNHPEALQRLIEMELRSKARQTHSFAAPGNGPGMYGHELDMGFGYR</sequence>
<evidence type="ECO:0000313" key="3">
    <source>
        <dbReference type="Proteomes" id="UP001162972"/>
    </source>
</evidence>
<feature type="compositionally biased region" description="Basic and acidic residues" evidence="1">
    <location>
        <begin position="255"/>
        <end position="294"/>
    </location>
</feature>
<dbReference type="AlphaFoldDB" id="A0AAD6JH08"/>